<feature type="domain" description="4Fe-4S ferredoxin-type" evidence="4">
    <location>
        <begin position="34"/>
        <end position="64"/>
    </location>
</feature>
<feature type="domain" description="4Fe-4S ferredoxin-type" evidence="4">
    <location>
        <begin position="5"/>
        <end position="33"/>
    </location>
</feature>
<dbReference type="EMBL" id="AP027059">
    <property type="protein sequence ID" value="BDU51301.1"/>
    <property type="molecule type" value="Genomic_DNA"/>
</dbReference>
<dbReference type="InterPro" id="IPR017900">
    <property type="entry name" value="4Fe4S_Fe_S_CS"/>
</dbReference>
<evidence type="ECO:0000259" key="4">
    <source>
        <dbReference type="PROSITE" id="PS51379"/>
    </source>
</evidence>
<dbReference type="GO" id="GO:0051536">
    <property type="term" value="F:iron-sulfur cluster binding"/>
    <property type="evidence" value="ECO:0007669"/>
    <property type="project" value="UniProtKB-KW"/>
</dbReference>
<dbReference type="PROSITE" id="PS00198">
    <property type="entry name" value="4FE4S_FER_1"/>
    <property type="match status" value="1"/>
</dbReference>
<dbReference type="GO" id="GO:0046872">
    <property type="term" value="F:metal ion binding"/>
    <property type="evidence" value="ECO:0007669"/>
    <property type="project" value="UniProtKB-KW"/>
</dbReference>
<dbReference type="Proteomes" id="UP001321582">
    <property type="component" value="Chromosome"/>
</dbReference>
<reference evidence="5 6" key="1">
    <citation type="submission" date="2022-11" db="EMBL/GenBank/DDBJ databases">
        <title>Haliovirga abyssi gen. nov., sp. nov., a mesophilic fermentative bacterium isolated from the Iheya North hydrothermal field and the proposal of Haliovirgaceae fam. nov.</title>
        <authorList>
            <person name="Miyazaki U."/>
            <person name="Tame A."/>
            <person name="Miyazaki J."/>
            <person name="Takai K."/>
            <person name="Sawayama S."/>
            <person name="Kitajima M."/>
            <person name="Okamoto A."/>
            <person name="Nakagawa S."/>
        </authorList>
    </citation>
    <scope>NUCLEOTIDE SEQUENCE [LARGE SCALE GENOMIC DNA]</scope>
    <source>
        <strain evidence="5 6">IC12</strain>
    </source>
</reference>
<accession>A0AAU9DXS4</accession>
<evidence type="ECO:0000256" key="1">
    <source>
        <dbReference type="ARBA" id="ARBA00022723"/>
    </source>
</evidence>
<gene>
    <name evidence="5" type="ORF">HLVA_18700</name>
</gene>
<dbReference type="Pfam" id="PF13237">
    <property type="entry name" value="Fer4_10"/>
    <property type="match status" value="1"/>
</dbReference>
<keyword evidence="1" id="KW-0479">Metal-binding</keyword>
<proteinExistence type="predicted"/>
<sequence>MAKNWYPIISGKCTKCMACVVVCPLGLLVNENNQINLINSEKCPVGCTKCSDICTEKVINYFDGTDESIMKAFSGSSCSCGTH</sequence>
<dbReference type="SUPFAM" id="SSF54862">
    <property type="entry name" value="4Fe-4S ferredoxins"/>
    <property type="match status" value="1"/>
</dbReference>
<protein>
    <recommendedName>
        <fullName evidence="4">4Fe-4S ferredoxin-type domain-containing protein</fullName>
    </recommendedName>
</protein>
<evidence type="ECO:0000256" key="3">
    <source>
        <dbReference type="ARBA" id="ARBA00023014"/>
    </source>
</evidence>
<keyword evidence="3" id="KW-0411">Iron-sulfur</keyword>
<dbReference type="AlphaFoldDB" id="A0AAU9DXS4"/>
<organism evidence="5 6">
    <name type="scientific">Haliovirga abyssi</name>
    <dbReference type="NCBI Taxonomy" id="2996794"/>
    <lineage>
        <taxon>Bacteria</taxon>
        <taxon>Fusobacteriati</taxon>
        <taxon>Fusobacteriota</taxon>
        <taxon>Fusobacteriia</taxon>
        <taxon>Fusobacteriales</taxon>
        <taxon>Haliovirgaceae</taxon>
        <taxon>Haliovirga</taxon>
    </lineage>
</organism>
<dbReference type="Gene3D" id="3.30.70.20">
    <property type="match status" value="1"/>
</dbReference>
<evidence type="ECO:0000313" key="5">
    <source>
        <dbReference type="EMBL" id="BDU51301.1"/>
    </source>
</evidence>
<name>A0AAU9DXS4_9FUSO</name>
<dbReference type="RefSeq" id="WP_307904170.1">
    <property type="nucleotide sequence ID" value="NZ_AP027059.1"/>
</dbReference>
<evidence type="ECO:0000313" key="6">
    <source>
        <dbReference type="Proteomes" id="UP001321582"/>
    </source>
</evidence>
<evidence type="ECO:0000256" key="2">
    <source>
        <dbReference type="ARBA" id="ARBA00023004"/>
    </source>
</evidence>
<dbReference type="InterPro" id="IPR017896">
    <property type="entry name" value="4Fe4S_Fe-S-bd"/>
</dbReference>
<dbReference type="KEGG" id="haby:HLVA_18700"/>
<keyword evidence="2" id="KW-0408">Iron</keyword>
<keyword evidence="6" id="KW-1185">Reference proteome</keyword>
<dbReference type="PROSITE" id="PS51379">
    <property type="entry name" value="4FE4S_FER_2"/>
    <property type="match status" value="2"/>
</dbReference>